<organism evidence="1">
    <name type="scientific">bioreactor metagenome</name>
    <dbReference type="NCBI Taxonomy" id="1076179"/>
    <lineage>
        <taxon>unclassified sequences</taxon>
        <taxon>metagenomes</taxon>
        <taxon>ecological metagenomes</taxon>
    </lineage>
</organism>
<gene>
    <name evidence="1" type="ORF">SDC9_146383</name>
</gene>
<dbReference type="EMBL" id="VSSQ01045296">
    <property type="protein sequence ID" value="MPM99192.1"/>
    <property type="molecule type" value="Genomic_DNA"/>
</dbReference>
<name>A0A645EF18_9ZZZZ</name>
<reference evidence="1" key="1">
    <citation type="submission" date="2019-08" db="EMBL/GenBank/DDBJ databases">
        <authorList>
            <person name="Kucharzyk K."/>
            <person name="Murdoch R.W."/>
            <person name="Higgins S."/>
            <person name="Loffler F."/>
        </authorList>
    </citation>
    <scope>NUCLEOTIDE SEQUENCE</scope>
</reference>
<dbReference type="AlphaFoldDB" id="A0A645EF18"/>
<proteinExistence type="predicted"/>
<accession>A0A645EF18</accession>
<comment type="caution">
    <text evidence="1">The sequence shown here is derived from an EMBL/GenBank/DDBJ whole genome shotgun (WGS) entry which is preliminary data.</text>
</comment>
<sequence length="87" mass="9545">MENLKNAIERLKVMECPTGQVEGKIADILEEYQVENKTGIEVIRDEASDANEAQAYVAKINGSKTLTVLATSGTDDYVAKVVDVREN</sequence>
<evidence type="ECO:0000313" key="1">
    <source>
        <dbReference type="EMBL" id="MPM99192.1"/>
    </source>
</evidence>
<protein>
    <submittedName>
        <fullName evidence="1">Uncharacterized protein</fullName>
    </submittedName>
</protein>